<feature type="domain" description="VOC" evidence="4">
    <location>
        <begin position="3"/>
        <end position="120"/>
    </location>
</feature>
<evidence type="ECO:0000259" key="4">
    <source>
        <dbReference type="PROSITE" id="PS51819"/>
    </source>
</evidence>
<evidence type="ECO:0000313" key="5">
    <source>
        <dbReference type="EMBL" id="XCG47933.1"/>
    </source>
</evidence>
<accession>A0AAU8CMH3</accession>
<sequence>MPTLGAVTPILRIFDIEKAREFYVGFLGFEVQWEHRFGENVPLYMEVARDGCALHLSEHYGDASPGSAVRIRVEDIEGLHRELRARDYRFAKPGLEETPWKTREVSVTDPFGNRLHFFEETADYLRRPKPAAD</sequence>
<dbReference type="AlphaFoldDB" id="A0AAU8CMH3"/>
<organism evidence="5">
    <name type="scientific">Mesorhizobium sp. WSM2240</name>
    <dbReference type="NCBI Taxonomy" id="3228851"/>
    <lineage>
        <taxon>Bacteria</taxon>
        <taxon>Pseudomonadati</taxon>
        <taxon>Pseudomonadota</taxon>
        <taxon>Alphaproteobacteria</taxon>
        <taxon>Hyphomicrobiales</taxon>
        <taxon>Phyllobacteriaceae</taxon>
        <taxon>Mesorhizobium</taxon>
    </lineage>
</organism>
<dbReference type="InterPro" id="IPR000335">
    <property type="entry name" value="Bleomycin-R"/>
</dbReference>
<dbReference type="RefSeq" id="WP_353644527.1">
    <property type="nucleotide sequence ID" value="NZ_CP159253.1"/>
</dbReference>
<name>A0AAU8CMH3_9HYPH</name>
<keyword evidence="3" id="KW-0046">Antibiotic resistance</keyword>
<dbReference type="SUPFAM" id="SSF54593">
    <property type="entry name" value="Glyoxalase/Bleomycin resistance protein/Dihydroxybiphenyl dioxygenase"/>
    <property type="match status" value="1"/>
</dbReference>
<dbReference type="InterPro" id="IPR037523">
    <property type="entry name" value="VOC_core"/>
</dbReference>
<dbReference type="EMBL" id="CP159253">
    <property type="protein sequence ID" value="XCG47933.1"/>
    <property type="molecule type" value="Genomic_DNA"/>
</dbReference>
<evidence type="ECO:0000256" key="3">
    <source>
        <dbReference type="ARBA" id="ARBA00023251"/>
    </source>
</evidence>
<dbReference type="PROSITE" id="PS51819">
    <property type="entry name" value="VOC"/>
    <property type="match status" value="1"/>
</dbReference>
<reference evidence="5" key="1">
    <citation type="submission" date="2024-06" db="EMBL/GenBank/DDBJ databases">
        <title>Mesorhizobium karijinii sp. nov., a symbiont of the iconic Swainsona formosa from arid Australia.</title>
        <authorList>
            <person name="Hill Y.J."/>
            <person name="Watkin E.L.J."/>
            <person name="O'Hara G.W."/>
            <person name="Terpolilli J."/>
            <person name="Tye M.L."/>
            <person name="Kohlmeier M.G."/>
        </authorList>
    </citation>
    <scope>NUCLEOTIDE SEQUENCE</scope>
    <source>
        <strain evidence="5">WSM2240</strain>
    </source>
</reference>
<evidence type="ECO:0000256" key="1">
    <source>
        <dbReference type="ARBA" id="ARBA00011051"/>
    </source>
</evidence>
<evidence type="ECO:0000256" key="2">
    <source>
        <dbReference type="ARBA" id="ARBA00021572"/>
    </source>
</evidence>
<dbReference type="Gene3D" id="3.10.180.10">
    <property type="entry name" value="2,3-Dihydroxybiphenyl 1,2-Dioxygenase, domain 1"/>
    <property type="match status" value="1"/>
</dbReference>
<protein>
    <recommendedName>
        <fullName evidence="2">Bleomycin resistance protein</fullName>
    </recommendedName>
</protein>
<dbReference type="InterPro" id="IPR029068">
    <property type="entry name" value="Glyas_Bleomycin-R_OHBP_Dase"/>
</dbReference>
<dbReference type="GO" id="GO:0046677">
    <property type="term" value="P:response to antibiotic"/>
    <property type="evidence" value="ECO:0007669"/>
    <property type="project" value="UniProtKB-KW"/>
</dbReference>
<comment type="similarity">
    <text evidence="1">Belongs to the bleomycin resistance protein family.</text>
</comment>
<gene>
    <name evidence="5" type="ORF">ABVK50_22140</name>
</gene>
<dbReference type="Pfam" id="PF19581">
    <property type="entry name" value="Glyoxalase_7"/>
    <property type="match status" value="1"/>
</dbReference>
<dbReference type="CDD" id="cd08349">
    <property type="entry name" value="BLMA_like"/>
    <property type="match status" value="1"/>
</dbReference>
<proteinExistence type="inferred from homology"/>